<evidence type="ECO:0000313" key="2">
    <source>
        <dbReference type="EMBL" id="JAB55070.1"/>
    </source>
</evidence>
<feature type="non-terminal residue" evidence="2">
    <location>
        <position position="1"/>
    </location>
</feature>
<evidence type="ECO:0000256" key="1">
    <source>
        <dbReference type="SAM" id="MobiDB-lite"/>
    </source>
</evidence>
<feature type="region of interest" description="Disordered" evidence="1">
    <location>
        <begin position="293"/>
        <end position="350"/>
    </location>
</feature>
<feature type="compositionally biased region" description="Polar residues" evidence="1">
    <location>
        <begin position="440"/>
        <end position="455"/>
    </location>
</feature>
<reference evidence="2" key="1">
    <citation type="journal article" date="2014" name="Insect Biochem. Mol. Biol.">
        <title>An insight into the sialome of the frog biting fly, Corethrella appendiculata.</title>
        <authorList>
            <person name="Ribeiro J.M.C."/>
            <person name="Chagas A.C."/>
            <person name="Pham V.M."/>
            <person name="Lounibos L.P."/>
            <person name="Calvo E."/>
        </authorList>
    </citation>
    <scope>NUCLEOTIDE SEQUENCE</scope>
    <source>
        <tissue evidence="2">Salivary glands</tissue>
    </source>
</reference>
<organism evidence="2">
    <name type="scientific">Corethrella appendiculata</name>
    <dbReference type="NCBI Taxonomy" id="1370023"/>
    <lineage>
        <taxon>Eukaryota</taxon>
        <taxon>Metazoa</taxon>
        <taxon>Ecdysozoa</taxon>
        <taxon>Arthropoda</taxon>
        <taxon>Hexapoda</taxon>
        <taxon>Insecta</taxon>
        <taxon>Pterygota</taxon>
        <taxon>Neoptera</taxon>
        <taxon>Endopterygota</taxon>
        <taxon>Diptera</taxon>
        <taxon>Nematocera</taxon>
        <taxon>Culicoidea</taxon>
        <taxon>Chaoboridae</taxon>
        <taxon>Corethrella</taxon>
    </lineage>
</organism>
<dbReference type="PANTHER" id="PTHR23254:SF18">
    <property type="entry name" value="RE28271P"/>
    <property type="match status" value="1"/>
</dbReference>
<dbReference type="PANTHER" id="PTHR23254">
    <property type="entry name" value="EIF4G DOMAIN PROTEIN"/>
    <property type="match status" value="1"/>
</dbReference>
<name>U5EPE6_9DIPT</name>
<proteinExistence type="evidence at transcript level"/>
<dbReference type="Gene3D" id="1.25.40.180">
    <property type="match status" value="1"/>
</dbReference>
<feature type="region of interest" description="Disordered" evidence="1">
    <location>
        <begin position="392"/>
        <end position="455"/>
    </location>
</feature>
<dbReference type="GO" id="GO:0008494">
    <property type="term" value="F:translation activator activity"/>
    <property type="evidence" value="ECO:0007669"/>
    <property type="project" value="TreeGrafter"/>
</dbReference>
<feature type="compositionally biased region" description="Polar residues" evidence="1">
    <location>
        <begin position="423"/>
        <end position="432"/>
    </location>
</feature>
<dbReference type="GO" id="GO:0006446">
    <property type="term" value="P:regulation of translational initiation"/>
    <property type="evidence" value="ECO:0007669"/>
    <property type="project" value="TreeGrafter"/>
</dbReference>
<dbReference type="AlphaFoldDB" id="U5EPE6"/>
<protein>
    <submittedName>
        <fullName evidence="2">Uncharacterized protein</fullName>
    </submittedName>
</protein>
<feature type="compositionally biased region" description="Low complexity" evidence="1">
    <location>
        <begin position="397"/>
        <end position="411"/>
    </location>
</feature>
<dbReference type="GO" id="GO:0005829">
    <property type="term" value="C:cytosol"/>
    <property type="evidence" value="ECO:0007669"/>
    <property type="project" value="TreeGrafter"/>
</dbReference>
<dbReference type="InterPro" id="IPR051367">
    <property type="entry name" value="mRNA_TranslReg/HistoneTransl"/>
</dbReference>
<sequence length="455" mass="52268">DVKNINIYDEIITLTYHLKKINVLFNEIVLCNGVVDGKILSDLFDKLNEYALDDSKFAINMAAVFASRQFDDLNPRTTKIRNGMLNVLQKNFENIEKYKKENRTNFYNSITLHGEYYNRKKLSNGNRINILGQSLILLLTTELNDEIRKYENDSKYIIDANFIETISQQVILNGSEAKINHSQELNDLLISIRKCLIKVSSLSRKSKSLLLMILDLYYLNFANYEDLLTNLYSQFIVAEKVEEKVEEKTVPLKEEKNKIANSDEDVDRKNETNCDNLKLQQNDDKIVTEKVQKIKNENISPNKQQTTDEKTPLAEVQKNSPPKSQPKIKEESTSQTPAKPTNLEKDTNYEVNNLSKCVEDNDKKIYDSNNLGSEHGLTTTTIIKNEEKVLSQNKQLKNSSSATSNKSSTKTKPQKAYFKQENVENLTWNANQSDEEKSPQKTNPTSQSFLTFLTK</sequence>
<dbReference type="EMBL" id="GANO01004801">
    <property type="protein sequence ID" value="JAB55070.1"/>
    <property type="molecule type" value="mRNA"/>
</dbReference>
<accession>U5EPE6</accession>